<dbReference type="InterPro" id="IPR035647">
    <property type="entry name" value="EFG_III/V"/>
</dbReference>
<evidence type="ECO:0000313" key="4">
    <source>
        <dbReference type="EMBL" id="QNN75335.1"/>
    </source>
</evidence>
<dbReference type="RefSeq" id="WP_187529169.1">
    <property type="nucleotide sequence ID" value="NZ_CP060724.1"/>
</dbReference>
<proteinExistence type="inferred from homology"/>
<organism evidence="4 5">
    <name type="scientific">Weissella diestrammenae</name>
    <dbReference type="NCBI Taxonomy" id="1162633"/>
    <lineage>
        <taxon>Bacteria</taxon>
        <taxon>Bacillati</taxon>
        <taxon>Bacillota</taxon>
        <taxon>Bacilli</taxon>
        <taxon>Lactobacillales</taxon>
        <taxon>Lactobacillaceae</taxon>
        <taxon>Weissella</taxon>
    </lineage>
</organism>
<accession>A0A7G9T5G0</accession>
<dbReference type="PANTHER" id="PTHR16301">
    <property type="entry name" value="IMPACT-RELATED"/>
    <property type="match status" value="1"/>
</dbReference>
<dbReference type="InterPro" id="IPR001498">
    <property type="entry name" value="Impact_N"/>
</dbReference>
<protein>
    <submittedName>
        <fullName evidence="4">YigZ family protein</fullName>
    </submittedName>
</protein>
<feature type="domain" description="Impact N-terminal" evidence="2">
    <location>
        <begin position="20"/>
        <end position="125"/>
    </location>
</feature>
<evidence type="ECO:0000259" key="3">
    <source>
        <dbReference type="Pfam" id="PF09186"/>
    </source>
</evidence>
<dbReference type="InterPro" id="IPR015269">
    <property type="entry name" value="UPF0029_Impact_C"/>
</dbReference>
<dbReference type="InterPro" id="IPR020568">
    <property type="entry name" value="Ribosomal_Su5_D2-typ_SF"/>
</dbReference>
<gene>
    <name evidence="4" type="ORF">H9L19_00035</name>
</gene>
<dbReference type="Pfam" id="PF09186">
    <property type="entry name" value="DUF1949"/>
    <property type="match status" value="1"/>
</dbReference>
<comment type="similarity">
    <text evidence="1">Belongs to the IMPACT family.</text>
</comment>
<evidence type="ECO:0000313" key="5">
    <source>
        <dbReference type="Proteomes" id="UP000515800"/>
    </source>
</evidence>
<evidence type="ECO:0000256" key="1">
    <source>
        <dbReference type="ARBA" id="ARBA00007665"/>
    </source>
</evidence>
<name>A0A7G9T5G0_9LACO</name>
<dbReference type="Proteomes" id="UP000515800">
    <property type="component" value="Chromosome"/>
</dbReference>
<keyword evidence="5" id="KW-1185">Reference proteome</keyword>
<evidence type="ECO:0000259" key="2">
    <source>
        <dbReference type="Pfam" id="PF01205"/>
    </source>
</evidence>
<dbReference type="InterPro" id="IPR015796">
    <property type="entry name" value="Impact_YigZ-like"/>
</dbReference>
<dbReference type="KEGG" id="wdi:H9L19_00035"/>
<dbReference type="Pfam" id="PF01205">
    <property type="entry name" value="Impact_N"/>
    <property type="match status" value="1"/>
</dbReference>
<dbReference type="InterPro" id="IPR036956">
    <property type="entry name" value="Impact_N_sf"/>
</dbReference>
<dbReference type="GO" id="GO:0005737">
    <property type="term" value="C:cytoplasm"/>
    <property type="evidence" value="ECO:0007669"/>
    <property type="project" value="TreeGrafter"/>
</dbReference>
<dbReference type="EMBL" id="CP060724">
    <property type="protein sequence ID" value="QNN75335.1"/>
    <property type="molecule type" value="Genomic_DNA"/>
</dbReference>
<dbReference type="GO" id="GO:0006446">
    <property type="term" value="P:regulation of translational initiation"/>
    <property type="evidence" value="ECO:0007669"/>
    <property type="project" value="TreeGrafter"/>
</dbReference>
<sequence length="223" mass="24671">MAELYLTIAEPAFSFTKEIKKSKFIVSLFRITSEVQAKQLIDELNQTHRKANHNVWAYVLGASDQVQRYSDDGEPSGTAGVPMLEVLKNNGLHDVIAIQTRYFGGIKLGAGGLIRAYAGTLADAIVAVGLVKRIQLTQVSVIVPYAQFEVLQYWLTQNEYVIQETKFTEAVEMLVLVAQQDTDQFKSLIQTQTNGIGQIQLGAATYADVPFNKTISAQTPTRQ</sequence>
<dbReference type="AlphaFoldDB" id="A0A7G9T5G0"/>
<dbReference type="Gene3D" id="3.30.70.240">
    <property type="match status" value="1"/>
</dbReference>
<dbReference type="PANTHER" id="PTHR16301:SF20">
    <property type="entry name" value="IMPACT FAMILY MEMBER YIGZ"/>
    <property type="match status" value="1"/>
</dbReference>
<feature type="domain" description="UPF0029" evidence="3">
    <location>
        <begin position="141"/>
        <end position="195"/>
    </location>
</feature>
<dbReference type="Gene3D" id="3.30.230.30">
    <property type="entry name" value="Impact, N-terminal domain"/>
    <property type="match status" value="1"/>
</dbReference>
<dbReference type="NCBIfam" id="TIGR00257">
    <property type="entry name" value="IMPACT_YIGZ"/>
    <property type="match status" value="1"/>
</dbReference>
<dbReference type="SUPFAM" id="SSF54980">
    <property type="entry name" value="EF-G C-terminal domain-like"/>
    <property type="match status" value="1"/>
</dbReference>
<reference evidence="4 5" key="1">
    <citation type="submission" date="2020-08" db="EMBL/GenBank/DDBJ databases">
        <title>Genome sequence of Weissella diestrammenae KACC 16890T.</title>
        <authorList>
            <person name="Hyun D.-W."/>
            <person name="Bae J.-W."/>
        </authorList>
    </citation>
    <scope>NUCLEOTIDE SEQUENCE [LARGE SCALE GENOMIC DNA]</scope>
    <source>
        <strain evidence="4 5">KACC 16890</strain>
    </source>
</reference>
<dbReference type="InterPro" id="IPR023582">
    <property type="entry name" value="Impact"/>
</dbReference>
<dbReference type="SUPFAM" id="SSF54211">
    <property type="entry name" value="Ribosomal protein S5 domain 2-like"/>
    <property type="match status" value="1"/>
</dbReference>